<protein>
    <submittedName>
        <fullName evidence="8">Methyl-accepting chemotaxis protein</fullName>
    </submittedName>
</protein>
<gene>
    <name evidence="8" type="ORF">JN12_00126</name>
</gene>
<dbReference type="PROSITE" id="PS50885">
    <property type="entry name" value="HAMP"/>
    <property type="match status" value="1"/>
</dbReference>
<evidence type="ECO:0000313" key="8">
    <source>
        <dbReference type="EMBL" id="TWJ33452.1"/>
    </source>
</evidence>
<dbReference type="InterPro" id="IPR004089">
    <property type="entry name" value="MCPsignal_dom"/>
</dbReference>
<dbReference type="SUPFAM" id="SSF58104">
    <property type="entry name" value="Methyl-accepting chemotaxis protein (MCP) signaling domain"/>
    <property type="match status" value="1"/>
</dbReference>
<dbReference type="SMART" id="SM00283">
    <property type="entry name" value="MA"/>
    <property type="match status" value="1"/>
</dbReference>
<evidence type="ECO:0000313" key="9">
    <source>
        <dbReference type="Proteomes" id="UP000319449"/>
    </source>
</evidence>
<feature type="domain" description="Methyl-accepting transducer" evidence="6">
    <location>
        <begin position="543"/>
        <end position="779"/>
    </location>
</feature>
<dbReference type="CDD" id="cd06225">
    <property type="entry name" value="HAMP"/>
    <property type="match status" value="1"/>
</dbReference>
<feature type="transmembrane region" description="Helical" evidence="5">
    <location>
        <begin position="7"/>
        <end position="26"/>
    </location>
</feature>
<proteinExistence type="inferred from homology"/>
<keyword evidence="2 4" id="KW-0807">Transducer</keyword>
<dbReference type="SMART" id="SM00304">
    <property type="entry name" value="HAMP"/>
    <property type="match status" value="1"/>
</dbReference>
<dbReference type="RefSeq" id="WP_145017043.1">
    <property type="nucleotide sequence ID" value="NZ_VLLN01000001.1"/>
</dbReference>
<keyword evidence="5" id="KW-0812">Transmembrane</keyword>
<dbReference type="PANTHER" id="PTHR32089:SF112">
    <property type="entry name" value="LYSOZYME-LIKE PROTEIN-RELATED"/>
    <property type="match status" value="1"/>
</dbReference>
<accession>A0A562WTX1</accession>
<dbReference type="Proteomes" id="UP000319449">
    <property type="component" value="Unassembled WGS sequence"/>
</dbReference>
<dbReference type="EMBL" id="VLLN01000001">
    <property type="protein sequence ID" value="TWJ33452.1"/>
    <property type="molecule type" value="Genomic_DNA"/>
</dbReference>
<feature type="domain" description="HAMP" evidence="7">
    <location>
        <begin position="486"/>
        <end position="538"/>
    </location>
</feature>
<comment type="similarity">
    <text evidence="3">Belongs to the methyl-accepting chemotaxis (MCP) protein family.</text>
</comment>
<dbReference type="CDD" id="cd11386">
    <property type="entry name" value="MCP_signal"/>
    <property type="match status" value="1"/>
</dbReference>
<evidence type="ECO:0000256" key="3">
    <source>
        <dbReference type="ARBA" id="ARBA00029447"/>
    </source>
</evidence>
<evidence type="ECO:0000259" key="6">
    <source>
        <dbReference type="PROSITE" id="PS50111"/>
    </source>
</evidence>
<dbReference type="GO" id="GO:0016020">
    <property type="term" value="C:membrane"/>
    <property type="evidence" value="ECO:0007669"/>
    <property type="project" value="UniProtKB-SubCell"/>
</dbReference>
<dbReference type="GO" id="GO:0006935">
    <property type="term" value="P:chemotaxis"/>
    <property type="evidence" value="ECO:0007669"/>
    <property type="project" value="UniProtKB-ARBA"/>
</dbReference>
<name>A0A562WTX1_9BACT</name>
<keyword evidence="5" id="KW-1133">Transmembrane helix</keyword>
<evidence type="ECO:0000256" key="4">
    <source>
        <dbReference type="PROSITE-ProRule" id="PRU00284"/>
    </source>
</evidence>
<sequence length="821" mass="86707">MTLKQKLVVNMTLTALGIVIIAGFSLSGMRFVQNKLHVLTEQSTPYQLKVYEQQRALQEHIGNLLRFSVVTTSQELVTTRQNAEKTLAAVERVTTELAAFKGETNLSDSQMTTLREITREIESASSARIAAFDEVQKALRQIDVSLERIGSSLKGVDRTMKGTQQKMVRDIASANDSFKRSSARIKAVQQALGHLNDIKLALTELSAAEASEEVASIRSRLDGAVKALGATTVLKVEKGTKSIRELADSLADFGRNYPVLCDAVSVSLDPRDEVKRARALADISKSMKVVNRHIRALGETIEASNQAAASDGKHLDETLANSVAVSAQLAKNGDLVSLGAEVKARVRDMFTARNQAELDQTKGDINALLARADSLRQGLRGVTGIDAVAANFSAINSALFGQNGAYERLTNIVEVTAQATASAERLKRIVAEQRSLGDSGVEKAKTAQALAITSVNSMFRSSIILVVSIGAAVLALAMFSSRHLLKSVMRPIGDLEQFAAQFGNGDFSTRLDAQRKDEFGVLAADFNGSSETLSEIVVELTGAIKKMVGSVTDLTNAVTTIDRAVDMQASLAQGSATAIEQMSATVSDVAKTAVNTSELTAQSQRTARAGHQAVAETVTAMTGIAAAVSTAATVMTRLAESSERVGGVVGVINEIADQTNLLALNAAIEAARAGEQGKGFAVVADEVRALATRTTEATKEIANMIGVIQSDINSTQKAMNEGRKQVDVGVTLAGGAQKSLNEIVTVCDSASQMVAQIATATEEQAATATEVSSGVVKMSEMSEQTRAAAGQISAATAELEKLAAELGRRASWFKSGSGAAI</sequence>
<evidence type="ECO:0000256" key="2">
    <source>
        <dbReference type="ARBA" id="ARBA00023224"/>
    </source>
</evidence>
<dbReference type="FunFam" id="1.10.287.950:FF:000001">
    <property type="entry name" value="Methyl-accepting chemotaxis sensory transducer"/>
    <property type="match status" value="1"/>
</dbReference>
<dbReference type="PROSITE" id="PS50111">
    <property type="entry name" value="CHEMOTAXIS_TRANSDUC_2"/>
    <property type="match status" value="1"/>
</dbReference>
<dbReference type="Gene3D" id="1.10.287.950">
    <property type="entry name" value="Methyl-accepting chemotaxis protein"/>
    <property type="match status" value="1"/>
</dbReference>
<dbReference type="GO" id="GO:0007165">
    <property type="term" value="P:signal transduction"/>
    <property type="evidence" value="ECO:0007669"/>
    <property type="project" value="UniProtKB-KW"/>
</dbReference>
<evidence type="ECO:0000256" key="1">
    <source>
        <dbReference type="ARBA" id="ARBA00004370"/>
    </source>
</evidence>
<dbReference type="PANTHER" id="PTHR32089">
    <property type="entry name" value="METHYL-ACCEPTING CHEMOTAXIS PROTEIN MCPB"/>
    <property type="match status" value="1"/>
</dbReference>
<dbReference type="OrthoDB" id="5389416at2"/>
<dbReference type="AlphaFoldDB" id="A0A562WTX1"/>
<keyword evidence="9" id="KW-1185">Reference proteome</keyword>
<organism evidence="8 9">
    <name type="scientific">Geobacter argillaceus</name>
    <dbReference type="NCBI Taxonomy" id="345631"/>
    <lineage>
        <taxon>Bacteria</taxon>
        <taxon>Pseudomonadati</taxon>
        <taxon>Thermodesulfobacteriota</taxon>
        <taxon>Desulfuromonadia</taxon>
        <taxon>Geobacterales</taxon>
        <taxon>Geobacteraceae</taxon>
        <taxon>Geobacter</taxon>
    </lineage>
</organism>
<reference evidence="8 9" key="1">
    <citation type="submission" date="2019-07" db="EMBL/GenBank/DDBJ databases">
        <title>Genomic Encyclopedia of Archaeal and Bacterial Type Strains, Phase II (KMG-II): from individual species to whole genera.</title>
        <authorList>
            <person name="Goeker M."/>
        </authorList>
    </citation>
    <scope>NUCLEOTIDE SEQUENCE [LARGE SCALE GENOMIC DNA]</scope>
    <source>
        <strain evidence="8 9">ATCC BAA-1139</strain>
    </source>
</reference>
<keyword evidence="5" id="KW-0472">Membrane</keyword>
<comment type="caution">
    <text evidence="8">The sequence shown here is derived from an EMBL/GenBank/DDBJ whole genome shotgun (WGS) entry which is preliminary data.</text>
</comment>
<dbReference type="Pfam" id="PF00015">
    <property type="entry name" value="MCPsignal"/>
    <property type="match status" value="1"/>
</dbReference>
<comment type="subcellular location">
    <subcellularLocation>
        <location evidence="1">Membrane</location>
    </subcellularLocation>
</comment>
<evidence type="ECO:0000259" key="7">
    <source>
        <dbReference type="PROSITE" id="PS50885"/>
    </source>
</evidence>
<dbReference type="InterPro" id="IPR003660">
    <property type="entry name" value="HAMP_dom"/>
</dbReference>
<dbReference type="Pfam" id="PF00672">
    <property type="entry name" value="HAMP"/>
    <property type="match status" value="1"/>
</dbReference>
<evidence type="ECO:0000256" key="5">
    <source>
        <dbReference type="SAM" id="Phobius"/>
    </source>
</evidence>